<gene>
    <name evidence="1" type="ORF">SAMN04488502_102131</name>
</gene>
<sequence length="78" mass="8994">MKRATFIRILAAIKLVSNNVSVVENFNNKALVTMKVPEIVGESPKQFRSFHKLLSYSSYYSIKPDNNGLLLTLEYEWQ</sequence>
<name>A0A1G9QEP0_9FIRM</name>
<dbReference type="Proteomes" id="UP000214880">
    <property type="component" value="Unassembled WGS sequence"/>
</dbReference>
<keyword evidence="2" id="KW-1185">Reference proteome</keyword>
<accession>A0A1G9QEP0</accession>
<dbReference type="EMBL" id="FNHB01000002">
    <property type="protein sequence ID" value="SDM08947.1"/>
    <property type="molecule type" value="Genomic_DNA"/>
</dbReference>
<evidence type="ECO:0000313" key="2">
    <source>
        <dbReference type="Proteomes" id="UP000214880"/>
    </source>
</evidence>
<reference evidence="1 2" key="1">
    <citation type="submission" date="2016-10" db="EMBL/GenBank/DDBJ databases">
        <authorList>
            <person name="de Groot N.N."/>
        </authorList>
    </citation>
    <scope>NUCLEOTIDE SEQUENCE [LARGE SCALE GENOMIC DNA]</scope>
    <source>
        <strain evidence="1 2">DSM 1736</strain>
    </source>
</reference>
<protein>
    <submittedName>
        <fullName evidence="1">Uncharacterized protein</fullName>
    </submittedName>
</protein>
<proteinExistence type="predicted"/>
<dbReference type="RefSeq" id="WP_092070316.1">
    <property type="nucleotide sequence ID" value="NZ_FNHB01000002.1"/>
</dbReference>
<organism evidence="1 2">
    <name type="scientific">Dendrosporobacter quercicolus</name>
    <dbReference type="NCBI Taxonomy" id="146817"/>
    <lineage>
        <taxon>Bacteria</taxon>
        <taxon>Bacillati</taxon>
        <taxon>Bacillota</taxon>
        <taxon>Negativicutes</taxon>
        <taxon>Selenomonadales</taxon>
        <taxon>Sporomusaceae</taxon>
        <taxon>Dendrosporobacter</taxon>
    </lineage>
</organism>
<evidence type="ECO:0000313" key="1">
    <source>
        <dbReference type="EMBL" id="SDM08947.1"/>
    </source>
</evidence>
<dbReference type="AlphaFoldDB" id="A0A1G9QEP0"/>